<dbReference type="Proteomes" id="UP000662572">
    <property type="component" value="Unassembled WGS sequence"/>
</dbReference>
<dbReference type="AlphaFoldDB" id="A0A918QCH0"/>
<gene>
    <name evidence="1" type="ORF">GCM10011273_30210</name>
</gene>
<dbReference type="EMBL" id="BMZB01000005">
    <property type="protein sequence ID" value="GGZ41528.1"/>
    <property type="molecule type" value="Genomic_DNA"/>
</dbReference>
<sequence length="159" mass="17655">MISVSATLIALLAAASGDDYDRDYREDLQLVCYGEAQTITAQTHSGYEWDADKHKYMPKTSIETGRNQFDTAVTISIHGDEGQIRLPKPMVPPIHSGGDGNWWPIDDLIVGHNEIRGRFALNGLNKPNIVINRRSGVITIDGMVKFSGRCDADDGHRRF</sequence>
<reference evidence="1" key="1">
    <citation type="journal article" date="2014" name="Int. J. Syst. Evol. Microbiol.">
        <title>Complete genome sequence of Corynebacterium casei LMG S-19264T (=DSM 44701T), isolated from a smear-ripened cheese.</title>
        <authorList>
            <consortium name="US DOE Joint Genome Institute (JGI-PGF)"/>
            <person name="Walter F."/>
            <person name="Albersmeier A."/>
            <person name="Kalinowski J."/>
            <person name="Ruckert C."/>
        </authorList>
    </citation>
    <scope>NUCLEOTIDE SEQUENCE</scope>
    <source>
        <strain evidence="1">KCTC 32296</strain>
    </source>
</reference>
<organism evidence="1 2">
    <name type="scientific">Asticcacaulis endophyticus</name>
    <dbReference type="NCBI Taxonomy" id="1395890"/>
    <lineage>
        <taxon>Bacteria</taxon>
        <taxon>Pseudomonadati</taxon>
        <taxon>Pseudomonadota</taxon>
        <taxon>Alphaproteobacteria</taxon>
        <taxon>Caulobacterales</taxon>
        <taxon>Caulobacteraceae</taxon>
        <taxon>Asticcacaulis</taxon>
    </lineage>
</organism>
<keyword evidence="2" id="KW-1185">Reference proteome</keyword>
<accession>A0A918QCH0</accession>
<evidence type="ECO:0000313" key="2">
    <source>
        <dbReference type="Proteomes" id="UP000662572"/>
    </source>
</evidence>
<evidence type="ECO:0000313" key="1">
    <source>
        <dbReference type="EMBL" id="GGZ41528.1"/>
    </source>
</evidence>
<proteinExistence type="predicted"/>
<comment type="caution">
    <text evidence="1">The sequence shown here is derived from an EMBL/GenBank/DDBJ whole genome shotgun (WGS) entry which is preliminary data.</text>
</comment>
<protein>
    <submittedName>
        <fullName evidence="1">Uncharacterized protein</fullName>
    </submittedName>
</protein>
<reference evidence="1" key="2">
    <citation type="submission" date="2020-09" db="EMBL/GenBank/DDBJ databases">
        <authorList>
            <person name="Sun Q."/>
            <person name="Kim S."/>
        </authorList>
    </citation>
    <scope>NUCLEOTIDE SEQUENCE</scope>
    <source>
        <strain evidence="1">KCTC 32296</strain>
    </source>
</reference>
<dbReference type="RefSeq" id="WP_189488097.1">
    <property type="nucleotide sequence ID" value="NZ_BMZB01000005.1"/>
</dbReference>
<name>A0A918QCH0_9CAUL</name>